<organism evidence="1">
    <name type="scientific">marine sediment metagenome</name>
    <dbReference type="NCBI Taxonomy" id="412755"/>
    <lineage>
        <taxon>unclassified sequences</taxon>
        <taxon>metagenomes</taxon>
        <taxon>ecological metagenomes</taxon>
    </lineage>
</organism>
<dbReference type="EMBL" id="LAZR01030198">
    <property type="protein sequence ID" value="KKL57340.1"/>
    <property type="molecule type" value="Genomic_DNA"/>
</dbReference>
<evidence type="ECO:0000313" key="1">
    <source>
        <dbReference type="EMBL" id="KKL57340.1"/>
    </source>
</evidence>
<gene>
    <name evidence="1" type="ORF">LCGC14_2236350</name>
</gene>
<dbReference type="AlphaFoldDB" id="A0A0F9FJC3"/>
<reference evidence="1" key="1">
    <citation type="journal article" date="2015" name="Nature">
        <title>Complex archaea that bridge the gap between prokaryotes and eukaryotes.</title>
        <authorList>
            <person name="Spang A."/>
            <person name="Saw J.H."/>
            <person name="Jorgensen S.L."/>
            <person name="Zaremba-Niedzwiedzka K."/>
            <person name="Martijn J."/>
            <person name="Lind A.E."/>
            <person name="van Eijk R."/>
            <person name="Schleper C."/>
            <person name="Guy L."/>
            <person name="Ettema T.J."/>
        </authorList>
    </citation>
    <scope>NUCLEOTIDE SEQUENCE</scope>
</reference>
<proteinExistence type="predicted"/>
<protein>
    <submittedName>
        <fullName evidence="1">Uncharacterized protein</fullName>
    </submittedName>
</protein>
<sequence length="22" mass="2757">MTVLKELVWIRRTSQRRDVALW</sequence>
<feature type="non-terminal residue" evidence="1">
    <location>
        <position position="22"/>
    </location>
</feature>
<comment type="caution">
    <text evidence="1">The sequence shown here is derived from an EMBL/GenBank/DDBJ whole genome shotgun (WGS) entry which is preliminary data.</text>
</comment>
<name>A0A0F9FJC3_9ZZZZ</name>
<accession>A0A0F9FJC3</accession>